<dbReference type="RefSeq" id="WP_062194249.1">
    <property type="nucleotide sequence ID" value="NZ_DF967965.1"/>
</dbReference>
<keyword evidence="2" id="KW-0378">Hydrolase</keyword>
<comment type="caution">
    <text evidence="2">The sequence shown here is derived from an EMBL/GenBank/DDBJ whole genome shotgun (WGS) entry which is preliminary data.</text>
</comment>
<dbReference type="AlphaFoldDB" id="A0A3D1JDH2"/>
<gene>
    <name evidence="2" type="ORF">DEQ80_02100</name>
</gene>
<evidence type="ECO:0000313" key="3">
    <source>
        <dbReference type="Proteomes" id="UP000264141"/>
    </source>
</evidence>
<sequence length="306" mass="33415">MNHLVIDTDPGVDDAHAILMALASPEAEVVALTTVAGNVNLDLATRNAHIIVGVAQKEVPIYRGCEDALVVPTARRAISHGTDGLGEIDFAGSIPAASTEHAALALIRLASEAPGELTLVALGPLTNVALATRLDPQLPQKYRRLIIMGGAVYAQGNSWERTSEFNFYCDPEAAAIVFSRWPQLTLIPWETALRHALTADQVEALLQIPSPRAEFFRQTIRNRMARNPSGQKTLTEPDPLAMAVALDPQIVTRAEHLHVEIELAGNFTRGQCVVDWSGLMQRPANTQIILEVDQKRFFNLMQQALR</sequence>
<organism evidence="2 3">
    <name type="scientific">Anaerolinea thermolimosa</name>
    <dbReference type="NCBI Taxonomy" id="229919"/>
    <lineage>
        <taxon>Bacteria</taxon>
        <taxon>Bacillati</taxon>
        <taxon>Chloroflexota</taxon>
        <taxon>Anaerolineae</taxon>
        <taxon>Anaerolineales</taxon>
        <taxon>Anaerolineaceae</taxon>
        <taxon>Anaerolinea</taxon>
    </lineage>
</organism>
<dbReference type="InterPro" id="IPR052775">
    <property type="entry name" value="IUN_hydrolase"/>
</dbReference>
<dbReference type="Gene3D" id="3.90.245.10">
    <property type="entry name" value="Ribonucleoside hydrolase-like"/>
    <property type="match status" value="1"/>
</dbReference>
<dbReference type="GO" id="GO:0016799">
    <property type="term" value="F:hydrolase activity, hydrolyzing N-glycosyl compounds"/>
    <property type="evidence" value="ECO:0007669"/>
    <property type="project" value="InterPro"/>
</dbReference>
<name>A0A3D1JDH2_9CHLR</name>
<evidence type="ECO:0000259" key="1">
    <source>
        <dbReference type="Pfam" id="PF01156"/>
    </source>
</evidence>
<dbReference type="STRING" id="229919.GCA_001050195_02486"/>
<dbReference type="Pfam" id="PF01156">
    <property type="entry name" value="IU_nuc_hydro"/>
    <property type="match status" value="1"/>
</dbReference>
<proteinExistence type="predicted"/>
<dbReference type="InterPro" id="IPR036452">
    <property type="entry name" value="Ribo_hydro-like"/>
</dbReference>
<protein>
    <submittedName>
        <fullName evidence="2">Nucleoside hydrolase</fullName>
    </submittedName>
</protein>
<dbReference type="OrthoDB" id="9797882at2"/>
<evidence type="ECO:0000313" key="2">
    <source>
        <dbReference type="EMBL" id="HCE16629.1"/>
    </source>
</evidence>
<dbReference type="EMBL" id="DPBP01000009">
    <property type="protein sequence ID" value="HCE16629.1"/>
    <property type="molecule type" value="Genomic_DNA"/>
</dbReference>
<accession>A0A3D1JDH2</accession>
<dbReference type="InterPro" id="IPR001910">
    <property type="entry name" value="Inosine/uridine_hydrolase_dom"/>
</dbReference>
<feature type="domain" description="Inosine/uridine-preferring nucleoside hydrolase" evidence="1">
    <location>
        <begin position="4"/>
        <end position="299"/>
    </location>
</feature>
<reference evidence="2 3" key="1">
    <citation type="journal article" date="2018" name="Nat. Biotechnol.">
        <title>A standardized bacterial taxonomy based on genome phylogeny substantially revises the tree of life.</title>
        <authorList>
            <person name="Parks D.H."/>
            <person name="Chuvochina M."/>
            <person name="Waite D.W."/>
            <person name="Rinke C."/>
            <person name="Skarshewski A."/>
            <person name="Chaumeil P.A."/>
            <person name="Hugenholtz P."/>
        </authorList>
    </citation>
    <scope>NUCLEOTIDE SEQUENCE [LARGE SCALE GENOMIC DNA]</scope>
    <source>
        <strain evidence="2">UBA8781</strain>
    </source>
</reference>
<dbReference type="PANTHER" id="PTHR46190:SF1">
    <property type="entry name" value="SI:CH211-201H21.5"/>
    <property type="match status" value="1"/>
</dbReference>
<dbReference type="SUPFAM" id="SSF53590">
    <property type="entry name" value="Nucleoside hydrolase"/>
    <property type="match status" value="1"/>
</dbReference>
<dbReference type="PANTHER" id="PTHR46190">
    <property type="entry name" value="SI:CH211-201H21.5-RELATED"/>
    <property type="match status" value="1"/>
</dbReference>
<dbReference type="Proteomes" id="UP000264141">
    <property type="component" value="Unassembled WGS sequence"/>
</dbReference>